<accession>A0A3B0CFX8</accession>
<proteinExistence type="predicted"/>
<protein>
    <submittedName>
        <fullName evidence="1">Uncharacterized protein</fullName>
    </submittedName>
</protein>
<organism evidence="1 2">
    <name type="scientific">Ulvibacterium marinum</name>
    <dbReference type="NCBI Taxonomy" id="2419782"/>
    <lineage>
        <taxon>Bacteria</taxon>
        <taxon>Pseudomonadati</taxon>
        <taxon>Bacteroidota</taxon>
        <taxon>Flavobacteriia</taxon>
        <taxon>Flavobacteriales</taxon>
        <taxon>Flavobacteriaceae</taxon>
        <taxon>Ulvibacterium</taxon>
    </lineage>
</organism>
<dbReference type="RefSeq" id="WP_120709918.1">
    <property type="nucleotide sequence ID" value="NZ_CANMKH010000001.1"/>
</dbReference>
<keyword evidence="2" id="KW-1185">Reference proteome</keyword>
<dbReference type="EMBL" id="RBCJ01000001">
    <property type="protein sequence ID" value="RKN82727.1"/>
    <property type="molecule type" value="Genomic_DNA"/>
</dbReference>
<evidence type="ECO:0000313" key="1">
    <source>
        <dbReference type="EMBL" id="RKN82727.1"/>
    </source>
</evidence>
<reference evidence="1 2" key="1">
    <citation type="submission" date="2018-10" db="EMBL/GenBank/DDBJ databases">
        <title>Ulvibacterium marinum gen. nov., sp. nov., a novel marine bacterium of the family Flavobacteriaceae, isolated from a culture of the green alga Ulva prolifera.</title>
        <authorList>
            <person name="Zhang Z."/>
        </authorList>
    </citation>
    <scope>NUCLEOTIDE SEQUENCE [LARGE SCALE GENOMIC DNA]</scope>
    <source>
        <strain evidence="1 2">CCMM003</strain>
    </source>
</reference>
<dbReference type="Proteomes" id="UP000276603">
    <property type="component" value="Unassembled WGS sequence"/>
</dbReference>
<dbReference type="AlphaFoldDB" id="A0A3B0CFX8"/>
<comment type="caution">
    <text evidence="1">The sequence shown here is derived from an EMBL/GenBank/DDBJ whole genome shotgun (WGS) entry which is preliminary data.</text>
</comment>
<evidence type="ECO:0000313" key="2">
    <source>
        <dbReference type="Proteomes" id="UP000276603"/>
    </source>
</evidence>
<name>A0A3B0CFX8_9FLAO</name>
<dbReference type="PROSITE" id="PS51257">
    <property type="entry name" value="PROKAR_LIPOPROTEIN"/>
    <property type="match status" value="1"/>
</dbReference>
<gene>
    <name evidence="1" type="ORF">D7Z94_02490</name>
</gene>
<sequence length="167" mass="19082">MKRPICGLITVVFILFGCASKKELKTELPFRLGQVYAQRWIIEENPEEIGYDVIIPIRSLNTRRATLQKLYHRGKAINVKIELRKIGAVAIAEYPMGILDKTNTSIRDSSPNGNEGIFNESLLPFKISRTQAVLTYLEDGEIKYFKIEGIRQNPIMSYSSLSLRNFE</sequence>
<dbReference type="OrthoDB" id="1364277at2"/>